<geneLocation type="plasmid" evidence="2">
    <name>pMTVDSCj07-1</name>
</geneLocation>
<dbReference type="AlphaFoldDB" id="A0A1D8JKT4"/>
<evidence type="ECO:0000259" key="1">
    <source>
        <dbReference type="Pfam" id="PF01936"/>
    </source>
</evidence>
<dbReference type="InterPro" id="IPR021139">
    <property type="entry name" value="NYN"/>
</dbReference>
<dbReference type="EMBL" id="CP017416">
    <property type="protein sequence ID" value="AOV09300.1"/>
    <property type="molecule type" value="Genomic_DNA"/>
</dbReference>
<dbReference type="CDD" id="cd18722">
    <property type="entry name" value="PIN_NicB-like"/>
    <property type="match status" value="1"/>
</dbReference>
<accession>A0A1D8JKT4</accession>
<dbReference type="GO" id="GO:0004540">
    <property type="term" value="F:RNA nuclease activity"/>
    <property type="evidence" value="ECO:0007669"/>
    <property type="project" value="InterPro"/>
</dbReference>
<protein>
    <submittedName>
        <fullName evidence="2">LabA family protein (NYN domain)</fullName>
    </submittedName>
</protein>
<organism evidence="2">
    <name type="scientific">Campylobacter jejuni</name>
    <dbReference type="NCBI Taxonomy" id="197"/>
    <lineage>
        <taxon>Bacteria</taxon>
        <taxon>Pseudomonadati</taxon>
        <taxon>Campylobacterota</taxon>
        <taxon>Epsilonproteobacteria</taxon>
        <taxon>Campylobacterales</taxon>
        <taxon>Campylobacteraceae</taxon>
        <taxon>Campylobacter</taxon>
    </lineage>
</organism>
<feature type="domain" description="NYN" evidence="1">
    <location>
        <begin position="129"/>
        <end position="207"/>
    </location>
</feature>
<reference evidence="2" key="1">
    <citation type="submission" date="2016-09" db="EMBL/GenBank/DDBJ databases">
        <title>Complete genome of Campylobacter jejuni subsp. jejuni str. MTVDSCj07, Isolated from a Naturally Colonized Farm-Raised Chicken.</title>
        <authorList>
            <person name="Taveirne M.E."/>
            <person name="Parker C.T."/>
            <person name="Huynh S."/>
            <person name="DiRita V.J."/>
        </authorList>
    </citation>
    <scope>NUCLEOTIDE SEQUENCE</scope>
    <source>
        <strain evidence="2">MTVDSCj07</strain>
        <plasmid evidence="2">pMTVDSCj07-1</plasmid>
    </source>
</reference>
<sequence length="242" mass="28443">MNSSNPNMEFSIIQPKKTAVLVDLSFFLERYNTHKSIKTMEAKELAKRLKDYVWETLRRNEDYLHRVYIYDCEPLDKNVPMPPIEKTDKSKNLSKTTTYKFRSELLNHLRKQPYFAVRLGEIDENSFQWKFRDYDKFRKILRKEIDICELTSEDFVLDIKQKGVDMKIGLDIATLANKHHAEKIILITADSDFIPAVKHARKEGIIVQLDPMRIPETQIKKGLLEHIDILSSVFINKNKNGN</sequence>
<evidence type="ECO:0000313" key="2">
    <source>
        <dbReference type="EMBL" id="AOV09300.1"/>
    </source>
</evidence>
<dbReference type="Pfam" id="PF01936">
    <property type="entry name" value="NYN"/>
    <property type="match status" value="1"/>
</dbReference>
<gene>
    <name evidence="2" type="ORF">MTVDSCj07_a0004</name>
</gene>
<dbReference type="Gene3D" id="3.40.50.1010">
    <property type="entry name" value="5'-nuclease"/>
    <property type="match status" value="1"/>
</dbReference>
<keyword evidence="2" id="KW-0614">Plasmid</keyword>
<proteinExistence type="predicted"/>
<name>A0A1D8JKT4_CAMJU</name>